<dbReference type="AlphaFoldDB" id="B6DTC8"/>
<feature type="region of interest" description="Disordered" evidence="2">
    <location>
        <begin position="911"/>
        <end position="997"/>
    </location>
</feature>
<evidence type="ECO:0000256" key="1">
    <source>
        <dbReference type="SAM" id="Coils"/>
    </source>
</evidence>
<reference evidence="3" key="1">
    <citation type="submission" date="2008-08" db="EMBL/GenBank/DDBJ databases">
        <title>Insights into the genome sequence of a free-living kinetoplastid: Bodo saltans (Kinetoplastida: Euglenozoa).</title>
        <authorList>
            <person name="Jackson A.P."/>
            <person name="Quail M.A."/>
            <person name="Berriman M."/>
        </authorList>
    </citation>
    <scope>NUCLEOTIDE SEQUENCE</scope>
    <source>
        <strain evidence="3">Lake Konstanz</strain>
    </source>
</reference>
<name>B6DTC8_BODSA</name>
<evidence type="ECO:0000256" key="2">
    <source>
        <dbReference type="SAM" id="MobiDB-lite"/>
    </source>
</evidence>
<dbReference type="VEuPathDB" id="TriTrypDB:BSAL_03240"/>
<sequence>MSDSDDDFLLPDNSRQFSGGKSSGAASSSDSRPTPFNAMPTALEPSPVGFPGPQANSDYASGLLAARRRGLASGGGGSTPSMIGSAPRTSPTSNNALASTASPFPSARPQSPQVPVGSFSAPTAASSPPPAVVFSSAAEDDALARILNPLPLAPQPRRTGGAVVQQHPAPAAAPMSTFVPEQPAFVAFAEPPAAVAAAQQPLPPPLPPKPSVDPARIEQLRAELATKKLVLQGLREREQAMIEKARSEKASKMAATHAAEVQAKKHWEDLEREKNRLESEFRREEEAQEEDLRRERQRIEAEETAKFVPKIEALKEKHQQLQAEEAALRSSLQAAGASKDLVTTAISTAVSEILKRLRDLFQSSEGGASRAAGSPSMEGTTLEMQEWEQSVRTMVRNEIRTAFVSSVSSAAESERSEFSKSFEEMLRFWSEAEEEERHHVTKMDEQLMMDLQAIAHEDLDRLQREEQKIEELFMQSREQWTLHHQDMLHRELEAVLSRRTKELEAQRTLRNELHQRRLREVEEAHKEKMENFKLMHEKKLDLIRSEQQMLERVHTAKFDMLKQVRENASTAMGDVHKSVDSLSVVLSRMKDLQRSLDDMRGGLDRDRQRSLELREQTLSDVQGLIVAQATAVEQERSALGTAMLKLEVTQASVDRQLEQERLWIAETQAKLERSKGDWEREYRRWQQAVASEKRRAEEKFSDVLLKLGEAASQLEEESRDIELEGNNMRRACSARSTAVAAELADVTKKQDELNEKHQALILVLADLEAKSRDLSSQWQETLGERQGLASQRAELEREEMKLQKMTEQLEFMKHHVEHTQYETREAASRGRGMAAQLDVSRDALRDGLDRVRRHAQSAMTEQQALRERENHSQRKQTAVPRPVVSSNANRLPLQVLAELRASLGEQYPHHMHSFGQQQQQQQQRASSYYRDPQQSVIEDNRHRQESHHEVHQPPTAASSHSRQSYSSPTSERIAAEQPQRSAPTQDDGDELTQTAGAASSYHFTNLLGISDAETTSASAMSQPTS</sequence>
<feature type="region of interest" description="Disordered" evidence="2">
    <location>
        <begin position="243"/>
        <end position="297"/>
    </location>
</feature>
<feature type="compositionally biased region" description="Polar residues" evidence="2">
    <location>
        <begin position="79"/>
        <end position="113"/>
    </location>
</feature>
<dbReference type="VEuPathDB" id="TriTrypDB:BSAL_03235"/>
<dbReference type="EMBL" id="FJ168551">
    <property type="protein sequence ID" value="ACI15967.1"/>
    <property type="molecule type" value="Genomic_DNA"/>
</dbReference>
<feature type="compositionally biased region" description="Basic and acidic residues" evidence="2">
    <location>
        <begin position="938"/>
        <end position="951"/>
    </location>
</feature>
<evidence type="ECO:0000313" key="3">
    <source>
        <dbReference type="EMBL" id="ACI15967.1"/>
    </source>
</evidence>
<protein>
    <submittedName>
        <fullName evidence="3">Uncharacterized protein</fullName>
    </submittedName>
</protein>
<keyword evidence="1" id="KW-0175">Coiled coil</keyword>
<organism evidence="3">
    <name type="scientific">Bodo saltans</name>
    <name type="common">Flagellated protozoan</name>
    <dbReference type="NCBI Taxonomy" id="75058"/>
    <lineage>
        <taxon>Eukaryota</taxon>
        <taxon>Discoba</taxon>
        <taxon>Euglenozoa</taxon>
        <taxon>Kinetoplastea</taxon>
        <taxon>Metakinetoplastina</taxon>
        <taxon>Eubodonida</taxon>
        <taxon>Bodonidae</taxon>
        <taxon>Bodo</taxon>
    </lineage>
</organism>
<feature type="compositionally biased region" description="Low complexity" evidence="2">
    <location>
        <begin position="118"/>
        <end position="132"/>
    </location>
</feature>
<feature type="compositionally biased region" description="Low complexity" evidence="2">
    <location>
        <begin position="958"/>
        <end position="970"/>
    </location>
</feature>
<feature type="compositionally biased region" description="Low complexity" evidence="2">
    <location>
        <begin position="18"/>
        <end position="31"/>
    </location>
</feature>
<feature type="coiled-coil region" evidence="1">
    <location>
        <begin position="704"/>
        <end position="815"/>
    </location>
</feature>
<feature type="region of interest" description="Disordered" evidence="2">
    <location>
        <begin position="853"/>
        <end position="886"/>
    </location>
</feature>
<feature type="region of interest" description="Disordered" evidence="2">
    <location>
        <begin position="1"/>
        <end position="132"/>
    </location>
</feature>
<feature type="compositionally biased region" description="Basic and acidic residues" evidence="2">
    <location>
        <begin position="262"/>
        <end position="297"/>
    </location>
</feature>
<proteinExistence type="predicted"/>
<feature type="region of interest" description="Disordered" evidence="2">
    <location>
        <begin position="148"/>
        <end position="176"/>
    </location>
</feature>
<accession>B6DTC8</accession>